<dbReference type="InterPro" id="IPR006626">
    <property type="entry name" value="PbH1"/>
</dbReference>
<dbReference type="Proteomes" id="UP000191901">
    <property type="component" value="Chromosome"/>
</dbReference>
<evidence type="ECO:0000313" key="4">
    <source>
        <dbReference type="Proteomes" id="UP000191901"/>
    </source>
</evidence>
<sequence>MNTIPRTYYVSPNGNNNNPGTEAQPWKDIRYATSQESPVQAGDTILVQSGTYTETITLEKSGSNQQGHITLKANDNVILRDPQPNQGGFREGVIQSAGKGYWVIDGFRIENTSWAGIALRDANNMVVQNNHTDNTGASGIIVMPDKFFGGGEAEVTSSDIKILNNIVERANWKWQTANDTGAPQEALTIWGVDGFEVAGNLVRDTKKEGIDIKTGSRNGSVHDNRVTRTALISGTPAGYRGGPAIYVDGNRADTFNIAIYNNVVHNNTSSGIVIADEVVGVGDVADIRVYNNVIYDNGRLGINAGAGISVRHNVEDVNIINNTLSGNVQAFLVDGASASGNPKLEDVLIRNNIFADSVFRNGFIGAAEDITIDNNLFTNDFDVLYQLGTVTDLHDSANDVVASVGFVDAQNQDFRLSASSAAVDSGSNQIGNYAQTDFNGVLRPNGAGVDQGAYEFLPHNKSTTIGEYDTLDLNHQWQTILLDESYINPVVIVSDPTLNGSDPAAIRLRKVTQDSFQIRLQEPNYKDGKHINESVSYLVIEAGDWTLADGTRISAGQHQSDRLTSKGFDAIDLTGFDSTPAVLSQVQTFNGSDWVTTRTTGQSANGFQLAMQEEEARNNGGHVDETIGWLAVSQGVASDGDTLLQGNTTGRNYDHNQATVNFDADFNTAPSVLAKLGSYFGPDTANLRLDDITANGFSLGVYEEQSLNQELLHTQESVSFLALEGPAGVLTGLPF</sequence>
<evidence type="ECO:0000259" key="2">
    <source>
        <dbReference type="Pfam" id="PF13229"/>
    </source>
</evidence>
<dbReference type="InterPro" id="IPR012334">
    <property type="entry name" value="Pectin_lyas_fold"/>
</dbReference>
<evidence type="ECO:0000313" key="3">
    <source>
        <dbReference type="EMBL" id="ASC71580.1"/>
    </source>
</evidence>
<name>A0A1Z3HMR1_9CYAN</name>
<dbReference type="Pfam" id="PF13229">
    <property type="entry name" value="Beta_helix"/>
    <property type="match status" value="1"/>
</dbReference>
<dbReference type="SMART" id="SM00710">
    <property type="entry name" value="PbH1"/>
    <property type="match status" value="9"/>
</dbReference>
<dbReference type="KEGG" id="hhg:XM38_025320"/>
<proteinExistence type="predicted"/>
<dbReference type="InterPro" id="IPR039448">
    <property type="entry name" value="Beta_helix"/>
</dbReference>
<dbReference type="SUPFAM" id="SSF51126">
    <property type="entry name" value="Pectin lyase-like"/>
    <property type="match status" value="2"/>
</dbReference>
<dbReference type="NCBIfam" id="NF041518">
    <property type="entry name" value="choice_anch_Q"/>
    <property type="match status" value="1"/>
</dbReference>
<feature type="compositionally biased region" description="Polar residues" evidence="1">
    <location>
        <begin position="1"/>
        <end position="21"/>
    </location>
</feature>
<dbReference type="Gene3D" id="2.160.20.10">
    <property type="entry name" value="Single-stranded right-handed beta-helix, Pectin lyase-like"/>
    <property type="match status" value="1"/>
</dbReference>
<keyword evidence="4" id="KW-1185">Reference proteome</keyword>
<feature type="domain" description="Right handed beta helix" evidence="2">
    <location>
        <begin position="100"/>
        <end position="275"/>
    </location>
</feature>
<reference evidence="3 4" key="1">
    <citation type="journal article" date="2016" name="Biochim. Biophys. Acta">
        <title>Characterization of red-shifted phycobilisomes isolated from the chlorophyll f-containing cyanobacterium Halomicronema hongdechloris.</title>
        <authorList>
            <person name="Li Y."/>
            <person name="Lin Y."/>
            <person name="Garvey C.J."/>
            <person name="Birch D."/>
            <person name="Corkery R.W."/>
            <person name="Loughlin P.C."/>
            <person name="Scheer H."/>
            <person name="Willows R.D."/>
            <person name="Chen M."/>
        </authorList>
    </citation>
    <scope>NUCLEOTIDE SEQUENCE [LARGE SCALE GENOMIC DNA]</scope>
    <source>
        <strain evidence="3 4">C2206</strain>
    </source>
</reference>
<dbReference type="EMBL" id="CP021983">
    <property type="protein sequence ID" value="ASC71580.1"/>
    <property type="molecule type" value="Genomic_DNA"/>
</dbReference>
<dbReference type="InterPro" id="IPR059226">
    <property type="entry name" value="Choice_anch_Q_dom"/>
</dbReference>
<dbReference type="InterPro" id="IPR011050">
    <property type="entry name" value="Pectin_lyase_fold/virulence"/>
</dbReference>
<evidence type="ECO:0000256" key="1">
    <source>
        <dbReference type="SAM" id="MobiDB-lite"/>
    </source>
</evidence>
<protein>
    <recommendedName>
        <fullName evidence="2">Right handed beta helix domain-containing protein</fullName>
    </recommendedName>
</protein>
<dbReference type="OrthoDB" id="733404at2"/>
<dbReference type="AlphaFoldDB" id="A0A1Z3HMR1"/>
<organism evidence="3 4">
    <name type="scientific">Halomicronema hongdechloris C2206</name>
    <dbReference type="NCBI Taxonomy" id="1641165"/>
    <lineage>
        <taxon>Bacteria</taxon>
        <taxon>Bacillati</taxon>
        <taxon>Cyanobacteriota</taxon>
        <taxon>Cyanophyceae</taxon>
        <taxon>Nodosilineales</taxon>
        <taxon>Nodosilineaceae</taxon>
        <taxon>Halomicronema</taxon>
    </lineage>
</organism>
<gene>
    <name evidence="3" type="ORF">XM38_025320</name>
</gene>
<accession>A0A1Z3HMR1</accession>
<feature type="region of interest" description="Disordered" evidence="1">
    <location>
        <begin position="1"/>
        <end position="24"/>
    </location>
</feature>
<dbReference type="RefSeq" id="WP_080812933.1">
    <property type="nucleotide sequence ID" value="NZ_CP021983.2"/>
</dbReference>